<name>A0ABW0NYQ8_9HYPH</name>
<sequence>MSLALTLARSADRYQGARIINVLPLSVAAPAAAAEPAFTEFTQFRSFTFDSSDDASMAFLTLKNVPAHLDLRECLLIVDEENGEAVMQAIRTAGLEFSYERSFLPVAEVWG</sequence>
<accession>A0ABW0NYQ8</accession>
<reference evidence="2" key="1">
    <citation type="journal article" date="2019" name="Int. J. Syst. Evol. Microbiol.">
        <title>The Global Catalogue of Microorganisms (GCM) 10K type strain sequencing project: providing services to taxonomists for standard genome sequencing and annotation.</title>
        <authorList>
            <consortium name="The Broad Institute Genomics Platform"/>
            <consortium name="The Broad Institute Genome Sequencing Center for Infectious Disease"/>
            <person name="Wu L."/>
            <person name="Ma J."/>
        </authorList>
    </citation>
    <scope>NUCLEOTIDE SEQUENCE [LARGE SCALE GENOMIC DNA]</scope>
    <source>
        <strain evidence="2">CCUG 43117</strain>
    </source>
</reference>
<proteinExistence type="predicted"/>
<keyword evidence="2" id="KW-1185">Reference proteome</keyword>
<dbReference type="RefSeq" id="WP_377816416.1">
    <property type="nucleotide sequence ID" value="NZ_JBHSLU010000017.1"/>
</dbReference>
<protein>
    <recommendedName>
        <fullName evidence="3">Phage tail protein</fullName>
    </recommendedName>
</protein>
<evidence type="ECO:0008006" key="3">
    <source>
        <dbReference type="Google" id="ProtNLM"/>
    </source>
</evidence>
<comment type="caution">
    <text evidence="1">The sequence shown here is derived from an EMBL/GenBank/DDBJ whole genome shotgun (WGS) entry which is preliminary data.</text>
</comment>
<evidence type="ECO:0000313" key="2">
    <source>
        <dbReference type="Proteomes" id="UP001596060"/>
    </source>
</evidence>
<gene>
    <name evidence="1" type="ORF">ACFPN9_08675</name>
</gene>
<organism evidence="1 2">
    <name type="scientific">Bosea massiliensis</name>
    <dbReference type="NCBI Taxonomy" id="151419"/>
    <lineage>
        <taxon>Bacteria</taxon>
        <taxon>Pseudomonadati</taxon>
        <taxon>Pseudomonadota</taxon>
        <taxon>Alphaproteobacteria</taxon>
        <taxon>Hyphomicrobiales</taxon>
        <taxon>Boseaceae</taxon>
        <taxon>Bosea</taxon>
    </lineage>
</organism>
<dbReference type="EMBL" id="JBHSLU010000017">
    <property type="protein sequence ID" value="MFC5505330.1"/>
    <property type="molecule type" value="Genomic_DNA"/>
</dbReference>
<evidence type="ECO:0000313" key="1">
    <source>
        <dbReference type="EMBL" id="MFC5505330.1"/>
    </source>
</evidence>
<dbReference type="Proteomes" id="UP001596060">
    <property type="component" value="Unassembled WGS sequence"/>
</dbReference>